<reference evidence="3" key="1">
    <citation type="submission" date="2022-11" db="EMBL/GenBank/DDBJ databases">
        <authorList>
            <person name="Petersen C."/>
        </authorList>
    </citation>
    <scope>NUCLEOTIDE SEQUENCE</scope>
    <source>
        <strain evidence="3">IBT 26290</strain>
    </source>
</reference>
<dbReference type="RefSeq" id="XP_056541190.1">
    <property type="nucleotide sequence ID" value="XM_056688761.1"/>
</dbReference>
<accession>A0A9W9LIC4</accession>
<organism evidence="3 4">
    <name type="scientific">Penicillium canariense</name>
    <dbReference type="NCBI Taxonomy" id="189055"/>
    <lineage>
        <taxon>Eukaryota</taxon>
        <taxon>Fungi</taxon>
        <taxon>Dikarya</taxon>
        <taxon>Ascomycota</taxon>
        <taxon>Pezizomycotina</taxon>
        <taxon>Eurotiomycetes</taxon>
        <taxon>Eurotiomycetidae</taxon>
        <taxon>Eurotiales</taxon>
        <taxon>Aspergillaceae</taxon>
        <taxon>Penicillium</taxon>
    </lineage>
</organism>
<name>A0A9W9LIC4_9EURO</name>
<protein>
    <submittedName>
        <fullName evidence="3">Uncharacterized protein</fullName>
    </submittedName>
</protein>
<dbReference type="GeneID" id="81427937"/>
<feature type="coiled-coil region" evidence="1">
    <location>
        <begin position="387"/>
        <end position="423"/>
    </location>
</feature>
<gene>
    <name evidence="3" type="ORF">N7482_006636</name>
</gene>
<evidence type="ECO:0000313" key="4">
    <source>
        <dbReference type="Proteomes" id="UP001149163"/>
    </source>
</evidence>
<feature type="compositionally biased region" description="Basic and acidic residues" evidence="2">
    <location>
        <begin position="322"/>
        <end position="339"/>
    </location>
</feature>
<reference evidence="3" key="2">
    <citation type="journal article" date="2023" name="IMA Fungus">
        <title>Comparative genomic study of the Penicillium genus elucidates a diverse pangenome and 15 lateral gene transfer events.</title>
        <authorList>
            <person name="Petersen C."/>
            <person name="Sorensen T."/>
            <person name="Nielsen M.R."/>
            <person name="Sondergaard T.E."/>
            <person name="Sorensen J.L."/>
            <person name="Fitzpatrick D.A."/>
            <person name="Frisvad J.C."/>
            <person name="Nielsen K.L."/>
        </authorList>
    </citation>
    <scope>NUCLEOTIDE SEQUENCE</scope>
    <source>
        <strain evidence="3">IBT 26290</strain>
    </source>
</reference>
<keyword evidence="4" id="KW-1185">Reference proteome</keyword>
<evidence type="ECO:0000256" key="2">
    <source>
        <dbReference type="SAM" id="MobiDB-lite"/>
    </source>
</evidence>
<sequence>MFRFFGLSGTFERFFSLDEKTKDQKPQMIDSLERLLQDWIIDEYDEATELALLTILVEMMYMLDIGSQSPSALQRDRTLSWRRTVQQADKCAAEIAAYSPHLTRSRPYLQWTLAKEHFDRQQNRSASYREMRKQRVERVPGIVLNKWCLPVYIPVGTENAGWPSPDPKFPPSDSLYLALNTSKELSDYKTQSMVLRELICRVEDPRPLFKELDQLHGGIQGDFVESYESCISQYLLATDDISCRHLLQRLEAAAAQFKPTPENDVCVATRWNGLMVQNALARSISADAETIDQNSHIAQSICQNLPYSQKAINKFAQPAIEKDKGTNEPEDQNKEKEPTAKGSSAEQEAIDLELPESPLDRAKNNPSEEVRQARKELSRWYEEEVRRRLDKLELYEMQNKRENLEKELRETKLRRELEKFEDEERLKAGKKDIRRKLREETSGNNQKSINGATSRTQRTSYNQKQITQGDQGRKDVDGGRQEKAEIKPNEDAIPMTHEPEEVDYAWPLEKVHKKSKTPQKPYRYASVTEPQDEPSTLEEPDSSSVRPGPPRDLRRRTVRRAARPRAASRQNEKPSIEESGTDSEERSSHQITVWEEFSSGEEKTSGPGSLVLSPRRDSLDSEDHEPKMIEYGEETAP</sequence>
<dbReference type="EMBL" id="JAPQKN010000004">
    <property type="protein sequence ID" value="KAJ5159632.1"/>
    <property type="molecule type" value="Genomic_DNA"/>
</dbReference>
<feature type="compositionally biased region" description="Acidic residues" evidence="2">
    <location>
        <begin position="530"/>
        <end position="541"/>
    </location>
</feature>
<feature type="compositionally biased region" description="Basic and acidic residues" evidence="2">
    <location>
        <begin position="471"/>
        <end position="490"/>
    </location>
</feature>
<feature type="compositionally biased region" description="Basic and acidic residues" evidence="2">
    <location>
        <begin position="614"/>
        <end position="630"/>
    </location>
</feature>
<evidence type="ECO:0000256" key="1">
    <source>
        <dbReference type="SAM" id="Coils"/>
    </source>
</evidence>
<dbReference type="OrthoDB" id="4838614at2759"/>
<feature type="compositionally biased region" description="Basic and acidic residues" evidence="2">
    <location>
        <begin position="358"/>
        <end position="377"/>
    </location>
</feature>
<feature type="compositionally biased region" description="Basic and acidic residues" evidence="2">
    <location>
        <begin position="424"/>
        <end position="441"/>
    </location>
</feature>
<dbReference type="AlphaFoldDB" id="A0A9W9LIC4"/>
<feature type="region of interest" description="Disordered" evidence="2">
    <location>
        <begin position="424"/>
        <end position="637"/>
    </location>
</feature>
<comment type="caution">
    <text evidence="3">The sequence shown here is derived from an EMBL/GenBank/DDBJ whole genome shotgun (WGS) entry which is preliminary data.</text>
</comment>
<dbReference type="Proteomes" id="UP001149163">
    <property type="component" value="Unassembled WGS sequence"/>
</dbReference>
<feature type="compositionally biased region" description="Polar residues" evidence="2">
    <location>
        <begin position="442"/>
        <end position="470"/>
    </location>
</feature>
<feature type="region of interest" description="Disordered" evidence="2">
    <location>
        <begin position="322"/>
        <end position="377"/>
    </location>
</feature>
<keyword evidence="1" id="KW-0175">Coiled coil</keyword>
<feature type="compositionally biased region" description="Basic residues" evidence="2">
    <location>
        <begin position="553"/>
        <end position="563"/>
    </location>
</feature>
<proteinExistence type="predicted"/>
<evidence type="ECO:0000313" key="3">
    <source>
        <dbReference type="EMBL" id="KAJ5159632.1"/>
    </source>
</evidence>